<evidence type="ECO:0000256" key="3">
    <source>
        <dbReference type="ARBA" id="ARBA00022741"/>
    </source>
</evidence>
<protein>
    <recommendedName>
        <fullName evidence="1">E2 ubiquitin-conjugating enzyme</fullName>
        <ecNumber evidence="1">2.3.2.23</ecNumber>
    </recommendedName>
</protein>
<dbReference type="Pfam" id="PF20153">
    <property type="entry name" value="DUF6535"/>
    <property type="match status" value="1"/>
</dbReference>
<proteinExistence type="predicted"/>
<dbReference type="PANTHER" id="PTHR24068">
    <property type="entry name" value="UBIQUITIN-CONJUGATING ENZYME E2"/>
    <property type="match status" value="1"/>
</dbReference>
<feature type="region of interest" description="Disordered" evidence="6">
    <location>
        <begin position="1441"/>
        <end position="1523"/>
    </location>
</feature>
<dbReference type="EC" id="2.3.2.23" evidence="1"/>
<feature type="compositionally biased region" description="Pro residues" evidence="6">
    <location>
        <begin position="1447"/>
        <end position="1456"/>
    </location>
</feature>
<feature type="compositionally biased region" description="Basic and acidic residues" evidence="6">
    <location>
        <begin position="1490"/>
        <end position="1500"/>
    </location>
</feature>
<evidence type="ECO:0000313" key="9">
    <source>
        <dbReference type="EMBL" id="CAE6410688.1"/>
    </source>
</evidence>
<dbReference type="Pfam" id="PF00179">
    <property type="entry name" value="UQ_con"/>
    <property type="match status" value="1"/>
</dbReference>
<sequence length="1523" mass="170293">MERTKSETSGTRTYARQARAGAIGELRVYFTHVAKKRIFRIDGVEREMSYSIGSGVHDVGYVLHPTEDGADIVVDLYSEREVSFRLRDRQAEHHGIAMLEKRVRVERIAVDEVLFGAAKWKWHLQRKNTDSSSTASLVTIELISIGLKPGRVRMIYPEGERRNMNIAGIADFEVRREDLYGIKLTSRVNRPLHVRMFYFDTSDFSISDMFGHQVGNDPVIGSQGTFIIGDSAKGGTPLQFMLHPNENLDLGYMKVFWSTEPLELKELEQKPGFDRTLRKWSRLRGANRDIDQSIEWGTALLTLVQRSPGAGIVLDHTPNKFPIRNVWLKRHRLLKLKTSRNAEIQTEVPYEGVRGYKEHSSRPRGGSVFDQMATDKPGHELSQNAAIWDIYMDEAEDYDHKLVKDRQDSLDNLLIFAGLFSAIQTAFLVESKNLLQQDPTDSSVSLLLFIAQSQQRMELGLPSPPGMIAPLSAPTFQPLSTAQWVNGIWFCSLGLSLSAALIAMLGKEWLSSYLYSRPGGGHEYALDRQARLEGLRHWWALHIIALLPSLLHLSLLVFAVGLVLYLSNLNKDIALVFAIGVAAVLVLYLSTVVLGAVVPHCPFVTQASIYLKRVLHSCQNCVRRAKTQSTEKSVPNTAHKDVQALIWLASYSKDPEVVSCCHQAMAGLRQLLKPVSPTNPTGTTDPPRDSTDPPKQLPTKLYKKTTSDMFLSTVTQRFQTLLEGTLEFANPEVVVRYVIAIIAIRASMPSVPSMPIMQPSRITWLKLLELIDKIGFSRLSSGSISPTIFANLLIAEMEVINFALDAKNDEIRRQTQGDSYLDFTDASNSHRIVTIHERTNEWLQLVSMVLAHHSSGRILLDYDVLIRLFDSMEQATKPISMAMEHPDFEPLTQPVKFFIPFAEGNPVAYHSDDLLMSPLGGIVGILSMPMAAGDDLWYKLRRSALAAYRSLAPIVFHRVFQLDLSTEAPMEDLRKPPNNDTIAYHTVYCMMSAVNIFIKNQPQQQRLRREGRLIPMLDATLALVSHCLDTDQDSESPNVQPPDALRKHFSTLNDLHKALPTYGGLQTIPRLLESTIKIMTSALRNNISGQYPPSVLNLLQMVADCPNVSNCVEMLEAIDTFLGLNAEGEIADEESAYKKREGSDFITVCIDEFTSDPQGFPILVVVAANMECRNQTWAIFVKIVSFAADYRKLEYSAGRSATSAFLDGVKSVIGSQPDTSSSETEFLFPEFFIGAAKIMYLAGLEDSVSRQLITRHPAYQNVLSQLKQRWIWDQLDHDQEGVVKQLEATTMARPTGMTLKRIQKEMKDLQNEDMGGITLAPSDQSLFEWAGTLPGPEGSVYEGGEFHVEITLPPDYPFHSPRLRFKTKIYHMNINDQGGICLDILKNAWSPALSLYKVMLSLSSLLTDPNPSDPLVPAIANEYTRRRKVHDSTARRWVQLHAQPIKVQPPPPPPAPAKRARGRARTTQRETIMVPDDETPTLAAGAKRKRGDEDREDRSKRQSTGAGGSASGSGSGDVIVIDD</sequence>
<keyword evidence="3" id="KW-0547">Nucleotide-binding</keyword>
<feature type="region of interest" description="Disordered" evidence="6">
    <location>
        <begin position="673"/>
        <end position="699"/>
    </location>
</feature>
<dbReference type="PROSITE" id="PS50127">
    <property type="entry name" value="UBC_2"/>
    <property type="match status" value="1"/>
</dbReference>
<organism evidence="9 10">
    <name type="scientific">Rhizoctonia solani</name>
    <dbReference type="NCBI Taxonomy" id="456999"/>
    <lineage>
        <taxon>Eukaryota</taxon>
        <taxon>Fungi</taxon>
        <taxon>Dikarya</taxon>
        <taxon>Basidiomycota</taxon>
        <taxon>Agaricomycotina</taxon>
        <taxon>Agaricomycetes</taxon>
        <taxon>Cantharellales</taxon>
        <taxon>Ceratobasidiaceae</taxon>
        <taxon>Rhizoctonia</taxon>
    </lineage>
</organism>
<evidence type="ECO:0000256" key="6">
    <source>
        <dbReference type="SAM" id="MobiDB-lite"/>
    </source>
</evidence>
<evidence type="ECO:0000313" key="10">
    <source>
        <dbReference type="Proteomes" id="UP000663841"/>
    </source>
</evidence>
<evidence type="ECO:0000256" key="7">
    <source>
        <dbReference type="SAM" id="Phobius"/>
    </source>
</evidence>
<dbReference type="SUPFAM" id="SSF54495">
    <property type="entry name" value="UBC-like"/>
    <property type="match status" value="1"/>
</dbReference>
<feature type="domain" description="UBC core" evidence="8">
    <location>
        <begin position="1297"/>
        <end position="1443"/>
    </location>
</feature>
<keyword evidence="7" id="KW-0812">Transmembrane</keyword>
<feature type="transmembrane region" description="Helical" evidence="7">
    <location>
        <begin position="539"/>
        <end position="566"/>
    </location>
</feature>
<dbReference type="Gene3D" id="3.10.110.10">
    <property type="entry name" value="Ubiquitin Conjugating Enzyme"/>
    <property type="match status" value="1"/>
</dbReference>
<feature type="transmembrane region" description="Helical" evidence="7">
    <location>
        <begin position="487"/>
        <end position="506"/>
    </location>
</feature>
<evidence type="ECO:0000256" key="4">
    <source>
        <dbReference type="ARBA" id="ARBA00022786"/>
    </source>
</evidence>
<keyword evidence="5" id="KW-0067">ATP-binding</keyword>
<evidence type="ECO:0000256" key="5">
    <source>
        <dbReference type="ARBA" id="ARBA00022840"/>
    </source>
</evidence>
<evidence type="ECO:0000256" key="2">
    <source>
        <dbReference type="ARBA" id="ARBA00022679"/>
    </source>
</evidence>
<keyword evidence="7" id="KW-0472">Membrane</keyword>
<name>A0A8H2X1C0_9AGAM</name>
<comment type="caution">
    <text evidence="9">The sequence shown here is derived from an EMBL/GenBank/DDBJ whole genome shotgun (WGS) entry which is preliminary data.</text>
</comment>
<dbReference type="InterPro" id="IPR000608">
    <property type="entry name" value="UBC"/>
</dbReference>
<keyword evidence="2" id="KW-0808">Transferase</keyword>
<dbReference type="InterPro" id="IPR016135">
    <property type="entry name" value="UBQ-conjugating_enzyme/RWD"/>
</dbReference>
<dbReference type="InterPro" id="IPR045338">
    <property type="entry name" value="DUF6535"/>
</dbReference>
<feature type="compositionally biased region" description="Gly residues" evidence="6">
    <location>
        <begin position="1505"/>
        <end position="1515"/>
    </location>
</feature>
<accession>A0A8H2X1C0</accession>
<dbReference type="GO" id="GO:0005524">
    <property type="term" value="F:ATP binding"/>
    <property type="evidence" value="ECO:0007669"/>
    <property type="project" value="UniProtKB-KW"/>
</dbReference>
<dbReference type="GO" id="GO:0061631">
    <property type="term" value="F:ubiquitin conjugating enzyme activity"/>
    <property type="evidence" value="ECO:0007669"/>
    <property type="project" value="UniProtKB-EC"/>
</dbReference>
<gene>
    <name evidence="9" type="ORF">RDB_LOCUS21026</name>
</gene>
<evidence type="ECO:0000259" key="8">
    <source>
        <dbReference type="PROSITE" id="PS50127"/>
    </source>
</evidence>
<keyword evidence="4" id="KW-0833">Ubl conjugation pathway</keyword>
<dbReference type="FunFam" id="3.10.110.10:FF:000060">
    <property type="entry name" value="Ubiquitin conjugating enzyme (UbcB)"/>
    <property type="match status" value="1"/>
</dbReference>
<reference evidence="9" key="1">
    <citation type="submission" date="2021-01" db="EMBL/GenBank/DDBJ databases">
        <authorList>
            <person name="Kaushik A."/>
        </authorList>
    </citation>
    <scope>NUCLEOTIDE SEQUENCE</scope>
    <source>
        <strain evidence="9">AG3-T5</strain>
    </source>
</reference>
<dbReference type="EMBL" id="CAJMWW010000062">
    <property type="protein sequence ID" value="CAE6410688.1"/>
    <property type="molecule type" value="Genomic_DNA"/>
</dbReference>
<dbReference type="SMART" id="SM00212">
    <property type="entry name" value="UBCc"/>
    <property type="match status" value="1"/>
</dbReference>
<keyword evidence="7" id="KW-1133">Transmembrane helix</keyword>
<feature type="transmembrane region" description="Helical" evidence="7">
    <location>
        <begin position="573"/>
        <end position="598"/>
    </location>
</feature>
<dbReference type="Proteomes" id="UP000663841">
    <property type="component" value="Unassembled WGS sequence"/>
</dbReference>
<evidence type="ECO:0000256" key="1">
    <source>
        <dbReference type="ARBA" id="ARBA00012486"/>
    </source>
</evidence>